<dbReference type="GO" id="GO:0009062">
    <property type="term" value="P:fatty acid catabolic process"/>
    <property type="evidence" value="ECO:0007669"/>
    <property type="project" value="TreeGrafter"/>
</dbReference>
<dbReference type="GO" id="GO:0006637">
    <property type="term" value="P:acyl-CoA metabolic process"/>
    <property type="evidence" value="ECO:0007669"/>
    <property type="project" value="TreeGrafter"/>
</dbReference>
<keyword evidence="7" id="KW-1185">Reference proteome</keyword>
<dbReference type="InterPro" id="IPR006683">
    <property type="entry name" value="Thioestr_dom"/>
</dbReference>
<feature type="region of interest" description="Disordered" evidence="4">
    <location>
        <begin position="128"/>
        <end position="170"/>
    </location>
</feature>
<evidence type="ECO:0000256" key="3">
    <source>
        <dbReference type="PROSITE-ProRule" id="PRU01106"/>
    </source>
</evidence>
<dbReference type="InterPro" id="IPR029069">
    <property type="entry name" value="HotDog_dom_sf"/>
</dbReference>
<name>A0AA41X5W5_9BACI</name>
<dbReference type="GO" id="GO:0052816">
    <property type="term" value="F:long-chain fatty acyl-CoA hydrolase activity"/>
    <property type="evidence" value="ECO:0007669"/>
    <property type="project" value="TreeGrafter"/>
</dbReference>
<evidence type="ECO:0000313" key="7">
    <source>
        <dbReference type="Proteomes" id="UP001156102"/>
    </source>
</evidence>
<dbReference type="AlphaFoldDB" id="A0AA41X5W5"/>
<comment type="similarity">
    <text evidence="1">Belongs to the acyl coenzyme A hydrolase family.</text>
</comment>
<dbReference type="SUPFAM" id="SSF54637">
    <property type="entry name" value="Thioesterase/thiol ester dehydrase-isomerase"/>
    <property type="match status" value="1"/>
</dbReference>
<evidence type="ECO:0000259" key="5">
    <source>
        <dbReference type="PROSITE" id="PS51770"/>
    </source>
</evidence>
<dbReference type="InterPro" id="IPR040170">
    <property type="entry name" value="Cytosol_ACT"/>
</dbReference>
<reference evidence="6" key="1">
    <citation type="submission" date="2022-07" db="EMBL/GenBank/DDBJ databases">
        <authorList>
            <person name="Li W.-J."/>
            <person name="Deng Q.-Q."/>
        </authorList>
    </citation>
    <scope>NUCLEOTIDE SEQUENCE</scope>
    <source>
        <strain evidence="6">SYSU M60031</strain>
    </source>
</reference>
<evidence type="ECO:0000313" key="6">
    <source>
        <dbReference type="EMBL" id="MCP8969531.1"/>
    </source>
</evidence>
<dbReference type="PROSITE" id="PS51770">
    <property type="entry name" value="HOTDOG_ACOT"/>
    <property type="match status" value="1"/>
</dbReference>
<dbReference type="FunFam" id="3.10.129.10:FF:000027">
    <property type="entry name" value="Uncharacterized acyl-CoA thioester hydrolase"/>
    <property type="match status" value="1"/>
</dbReference>
<dbReference type="CDD" id="cd03442">
    <property type="entry name" value="BFIT_BACH"/>
    <property type="match status" value="1"/>
</dbReference>
<feature type="compositionally biased region" description="Basic and acidic residues" evidence="4">
    <location>
        <begin position="135"/>
        <end position="146"/>
    </location>
</feature>
<dbReference type="RefSeq" id="WP_254759451.1">
    <property type="nucleotide sequence ID" value="NZ_JANCLT010000006.1"/>
</dbReference>
<protein>
    <submittedName>
        <fullName evidence="6">Acyl-CoA thioesterase</fullName>
    </submittedName>
</protein>
<keyword evidence="2 3" id="KW-0378">Hydrolase</keyword>
<dbReference type="GO" id="GO:0005829">
    <property type="term" value="C:cytosol"/>
    <property type="evidence" value="ECO:0007669"/>
    <property type="project" value="TreeGrafter"/>
</dbReference>
<feature type="domain" description="HotDog ACOT-type" evidence="5">
    <location>
        <begin position="7"/>
        <end position="119"/>
    </location>
</feature>
<organism evidence="6 7">
    <name type="scientific">Ectobacillus ponti</name>
    <dbReference type="NCBI Taxonomy" id="2961894"/>
    <lineage>
        <taxon>Bacteria</taxon>
        <taxon>Bacillati</taxon>
        <taxon>Bacillota</taxon>
        <taxon>Bacilli</taxon>
        <taxon>Bacillales</taxon>
        <taxon>Bacillaceae</taxon>
        <taxon>Ectobacillus</taxon>
    </lineage>
</organism>
<accession>A0AA41X5W5</accession>
<evidence type="ECO:0000256" key="4">
    <source>
        <dbReference type="SAM" id="MobiDB-lite"/>
    </source>
</evidence>
<dbReference type="Proteomes" id="UP001156102">
    <property type="component" value="Unassembled WGS sequence"/>
</dbReference>
<evidence type="ECO:0000256" key="1">
    <source>
        <dbReference type="ARBA" id="ARBA00010458"/>
    </source>
</evidence>
<dbReference type="Gene3D" id="3.10.129.10">
    <property type="entry name" value="Hotdog Thioesterase"/>
    <property type="match status" value="1"/>
</dbReference>
<dbReference type="PANTHER" id="PTHR11049:SF24">
    <property type="entry name" value="CYTOSOLIC ACYL COENZYME A THIOESTER HYDROLASE"/>
    <property type="match status" value="1"/>
</dbReference>
<dbReference type="InterPro" id="IPR033120">
    <property type="entry name" value="HOTDOG_ACOT"/>
</dbReference>
<proteinExistence type="inferred from homology"/>
<evidence type="ECO:0000256" key="2">
    <source>
        <dbReference type="ARBA" id="ARBA00022801"/>
    </source>
</evidence>
<dbReference type="Pfam" id="PF03061">
    <property type="entry name" value="4HBT"/>
    <property type="match status" value="1"/>
</dbReference>
<gene>
    <name evidence="6" type="ORF">NK662_13430</name>
</gene>
<dbReference type="EMBL" id="JANCLT010000006">
    <property type="protein sequence ID" value="MCP8969531.1"/>
    <property type="molecule type" value="Genomic_DNA"/>
</dbReference>
<sequence length="170" mass="19068">MDQRTCNESRVIKTSRVFPNDMNNHQTLFGGKLMSLIDDIASISAARHSRRMTVTASTDSVDFLQPITQEDSVCLESYVTYTGRTSMEVFVKVTAENLLTGDRKVAATAFLTFVALDDNGKPVAVPGVAPETDEEKYLHQTAPDRTRIRKERKQHSKDLAAFLTTKKPWE</sequence>
<comment type="caution">
    <text evidence="6">The sequence shown here is derived from an EMBL/GenBank/DDBJ whole genome shotgun (WGS) entry which is preliminary data.</text>
</comment>
<dbReference type="PANTHER" id="PTHR11049">
    <property type="entry name" value="ACYL COENZYME A THIOESTER HYDROLASE"/>
    <property type="match status" value="1"/>
</dbReference>